<comment type="caution">
    <text evidence="3">The sequence shown here is derived from an EMBL/GenBank/DDBJ whole genome shotgun (WGS) entry which is preliminary data.</text>
</comment>
<dbReference type="PANTHER" id="PTHR35010">
    <property type="entry name" value="BLL4672 PROTEIN-RELATED"/>
    <property type="match status" value="1"/>
</dbReference>
<dbReference type="Proteomes" id="UP001595859">
    <property type="component" value="Unassembled WGS sequence"/>
</dbReference>
<dbReference type="RefSeq" id="WP_378057978.1">
    <property type="nucleotide sequence ID" value="NZ_JBHSIS010000009.1"/>
</dbReference>
<evidence type="ECO:0000256" key="1">
    <source>
        <dbReference type="SAM" id="MobiDB-lite"/>
    </source>
</evidence>
<dbReference type="Gene3D" id="1.10.260.40">
    <property type="entry name" value="lambda repressor-like DNA-binding domains"/>
    <property type="match status" value="1"/>
</dbReference>
<dbReference type="InterPro" id="IPR041413">
    <property type="entry name" value="MLTR_LBD"/>
</dbReference>
<dbReference type="EMBL" id="JBHSIS010000009">
    <property type="protein sequence ID" value="MFC4856015.1"/>
    <property type="molecule type" value="Genomic_DNA"/>
</dbReference>
<organism evidence="3 4">
    <name type="scientific">Actinophytocola glycyrrhizae</name>
    <dbReference type="NCBI Taxonomy" id="2044873"/>
    <lineage>
        <taxon>Bacteria</taxon>
        <taxon>Bacillati</taxon>
        <taxon>Actinomycetota</taxon>
        <taxon>Actinomycetes</taxon>
        <taxon>Pseudonocardiales</taxon>
        <taxon>Pseudonocardiaceae</taxon>
    </lineage>
</organism>
<dbReference type="Gene3D" id="3.30.450.180">
    <property type="match status" value="1"/>
</dbReference>
<reference evidence="4" key="1">
    <citation type="journal article" date="2019" name="Int. J. Syst. Evol. Microbiol.">
        <title>The Global Catalogue of Microorganisms (GCM) 10K type strain sequencing project: providing services to taxonomists for standard genome sequencing and annotation.</title>
        <authorList>
            <consortium name="The Broad Institute Genomics Platform"/>
            <consortium name="The Broad Institute Genome Sequencing Center for Infectious Disease"/>
            <person name="Wu L."/>
            <person name="Ma J."/>
        </authorList>
    </citation>
    <scope>NUCLEOTIDE SEQUENCE [LARGE SCALE GENOMIC DNA]</scope>
    <source>
        <strain evidence="4">ZS-22-S1</strain>
    </source>
</reference>
<feature type="compositionally biased region" description="Basic and acidic residues" evidence="1">
    <location>
        <begin position="109"/>
        <end position="119"/>
    </location>
</feature>
<evidence type="ECO:0000313" key="3">
    <source>
        <dbReference type="EMBL" id="MFC4856015.1"/>
    </source>
</evidence>
<dbReference type="Pfam" id="PF13560">
    <property type="entry name" value="HTH_31"/>
    <property type="match status" value="1"/>
</dbReference>
<dbReference type="InterPro" id="IPR001387">
    <property type="entry name" value="Cro/C1-type_HTH"/>
</dbReference>
<dbReference type="InterPro" id="IPR010982">
    <property type="entry name" value="Lambda_DNA-bd_dom_sf"/>
</dbReference>
<dbReference type="Pfam" id="PF17765">
    <property type="entry name" value="MLTR_LBD"/>
    <property type="match status" value="1"/>
</dbReference>
<proteinExistence type="predicted"/>
<dbReference type="PROSITE" id="PS50943">
    <property type="entry name" value="HTH_CROC1"/>
    <property type="match status" value="1"/>
</dbReference>
<keyword evidence="4" id="KW-1185">Reference proteome</keyword>
<evidence type="ECO:0000313" key="4">
    <source>
        <dbReference type="Proteomes" id="UP001595859"/>
    </source>
</evidence>
<dbReference type="CDD" id="cd00093">
    <property type="entry name" value="HTH_XRE"/>
    <property type="match status" value="1"/>
</dbReference>
<sequence length="307" mass="33527">MDEKKDAARAAVREFLSTRRERVSPADAGLPATGTRRRVKGLRREEVALLAGVSPEYYIRLERGQATSPSAGVVESIAAVLRLDDDERAHLGRLLAALTPEARKRRRAPGKDSGKDSGKDTVSPGIRVLLDSIRHLPAIVANSRLDILAANDLGRAFYAPMLDTDGPVNSARFVFLEEHAARRLFPEWERIADDAVAMLRIESGRHPDDPALVALIGQLSTRSQAFRTRWAAHDVKAHRAGTKVFRQPLIGEVTLPFENLTVDAAEDQVLTVLTPQPGSPEHDAIQLLASWNAHSPNPAEAESSSNT</sequence>
<name>A0ABV9S720_9PSEU</name>
<feature type="domain" description="HTH cro/C1-type" evidence="2">
    <location>
        <begin position="37"/>
        <end position="88"/>
    </location>
</feature>
<dbReference type="SUPFAM" id="SSF47413">
    <property type="entry name" value="lambda repressor-like DNA-binding domains"/>
    <property type="match status" value="1"/>
</dbReference>
<gene>
    <name evidence="3" type="ORF">ACFPCV_21100</name>
</gene>
<accession>A0ABV9S720</accession>
<protein>
    <submittedName>
        <fullName evidence="3">Helix-turn-helix transcriptional regulator</fullName>
    </submittedName>
</protein>
<dbReference type="PANTHER" id="PTHR35010:SF2">
    <property type="entry name" value="BLL4672 PROTEIN"/>
    <property type="match status" value="1"/>
</dbReference>
<evidence type="ECO:0000259" key="2">
    <source>
        <dbReference type="PROSITE" id="PS50943"/>
    </source>
</evidence>
<dbReference type="SMART" id="SM00530">
    <property type="entry name" value="HTH_XRE"/>
    <property type="match status" value="1"/>
</dbReference>
<feature type="region of interest" description="Disordered" evidence="1">
    <location>
        <begin position="102"/>
        <end position="121"/>
    </location>
</feature>